<keyword evidence="5" id="KW-1185">Reference proteome</keyword>
<dbReference type="OrthoDB" id="78296at2759"/>
<accession>A0A2P6V8K7</accession>
<name>A0A2P6V8K7_9CHLO</name>
<dbReference type="PANTHER" id="PTHR13275:SF4">
    <property type="entry name" value="VACUOLAR PROTEIN SORTING-ASSOCIATED PROTEIN 72 HOMOLOG"/>
    <property type="match status" value="1"/>
</dbReference>
<feature type="compositionally biased region" description="Acidic residues" evidence="2">
    <location>
        <begin position="96"/>
        <end position="113"/>
    </location>
</feature>
<evidence type="ECO:0000313" key="4">
    <source>
        <dbReference type="EMBL" id="PSC70422.1"/>
    </source>
</evidence>
<dbReference type="PANTHER" id="PTHR13275">
    <property type="entry name" value="YL-1 PROTEIN TRANSCRIPTION FACTOR-LIKE 1"/>
    <property type="match status" value="1"/>
</dbReference>
<comment type="caution">
    <text evidence="4">The sequence shown here is derived from an EMBL/GenBank/DDBJ whole genome shotgun (WGS) entry which is preliminary data.</text>
</comment>
<evidence type="ECO:0000259" key="3">
    <source>
        <dbReference type="SMART" id="SM00993"/>
    </source>
</evidence>
<dbReference type="GO" id="GO:0005634">
    <property type="term" value="C:nucleus"/>
    <property type="evidence" value="ECO:0007669"/>
    <property type="project" value="TreeGrafter"/>
</dbReference>
<feature type="region of interest" description="Disordered" evidence="2">
    <location>
        <begin position="372"/>
        <end position="404"/>
    </location>
</feature>
<dbReference type="Proteomes" id="UP000239649">
    <property type="component" value="Unassembled WGS sequence"/>
</dbReference>
<comment type="similarity">
    <text evidence="1">Belongs to the VPS72/YL1 family.</text>
</comment>
<dbReference type="SMART" id="SM00993">
    <property type="entry name" value="YL1_C"/>
    <property type="match status" value="1"/>
</dbReference>
<gene>
    <name evidence="4" type="ORF">C2E20_6228</name>
</gene>
<dbReference type="STRING" id="554055.A0A2P6V8K7"/>
<organism evidence="4 5">
    <name type="scientific">Micractinium conductrix</name>
    <dbReference type="NCBI Taxonomy" id="554055"/>
    <lineage>
        <taxon>Eukaryota</taxon>
        <taxon>Viridiplantae</taxon>
        <taxon>Chlorophyta</taxon>
        <taxon>core chlorophytes</taxon>
        <taxon>Trebouxiophyceae</taxon>
        <taxon>Chlorellales</taxon>
        <taxon>Chlorellaceae</taxon>
        <taxon>Chlorella clade</taxon>
        <taxon>Micractinium</taxon>
    </lineage>
</organism>
<feature type="compositionally biased region" description="Acidic residues" evidence="2">
    <location>
        <begin position="1"/>
        <end position="21"/>
    </location>
</feature>
<evidence type="ECO:0000256" key="2">
    <source>
        <dbReference type="SAM" id="MobiDB-lite"/>
    </source>
</evidence>
<feature type="compositionally biased region" description="Basic and acidic residues" evidence="2">
    <location>
        <begin position="114"/>
        <end position="129"/>
    </location>
</feature>
<feature type="compositionally biased region" description="Gly residues" evidence="2">
    <location>
        <begin position="180"/>
        <end position="191"/>
    </location>
</feature>
<dbReference type="Pfam" id="PF05764">
    <property type="entry name" value="YL1"/>
    <property type="match status" value="1"/>
</dbReference>
<dbReference type="Pfam" id="PF08265">
    <property type="entry name" value="YL1_C"/>
    <property type="match status" value="1"/>
</dbReference>
<feature type="compositionally biased region" description="Acidic residues" evidence="2">
    <location>
        <begin position="28"/>
        <end position="53"/>
    </location>
</feature>
<proteinExistence type="inferred from homology"/>
<sequence>MSGEDEELGSEEVLPSDEEEERGSSAEEGSDEDDGSDDEGSDEDEEEGSDDNDGGAGGSAAPSRSRGKKRKFVMPPPRALPSRTTRGARMGKAEAEEGDEEFWNQEFFAEEANDDRYETESEPEDRFDADFNESEQEGDEDEEAAEAEAEAVAREKKKKALKPPGYTRPPLPKPRVNTEGGDGGGGGGPARGAGAPKQRRPSVDPADVVIVRRTVRDSTRQKVEEAEMERKMAEKYKPKRAAPRSSAHRQLTQAELLAEAAKTELENTKSLQLLEAIELEHRQRANVVKRRYAGPMVRWKSRRVGDTEVTTIEVRNMSMPGELQRRLAPAPAPPEVCAVTGQPARYRDPATGLPYATLEAFKELRRRRDADLLGGSSMGGMDGTLQQQAAAAPGSGTRYSTRHAAAAAPSPLQYMPLQQQLYQPELLLAQAGQPAGHAGAAAPGSVMDGQQAAGATFGGVT</sequence>
<dbReference type="EMBL" id="LHPF02000020">
    <property type="protein sequence ID" value="PSC70422.1"/>
    <property type="molecule type" value="Genomic_DNA"/>
</dbReference>
<feature type="compositionally biased region" description="Acidic residues" evidence="2">
    <location>
        <begin position="130"/>
        <end position="149"/>
    </location>
</feature>
<reference evidence="4 5" key="1">
    <citation type="journal article" date="2018" name="Plant J.">
        <title>Genome sequences of Chlorella sorokiniana UTEX 1602 and Micractinium conductrix SAG 241.80: implications to maltose excretion by a green alga.</title>
        <authorList>
            <person name="Arriola M.B."/>
            <person name="Velmurugan N."/>
            <person name="Zhang Y."/>
            <person name="Plunkett M.H."/>
            <person name="Hondzo H."/>
            <person name="Barney B.M."/>
        </authorList>
    </citation>
    <scope>NUCLEOTIDE SEQUENCE [LARGE SCALE GENOMIC DNA]</scope>
    <source>
        <strain evidence="4 5">SAG 241.80</strain>
    </source>
</reference>
<evidence type="ECO:0000256" key="1">
    <source>
        <dbReference type="ARBA" id="ARBA00006832"/>
    </source>
</evidence>
<protein>
    <submittedName>
        <fullName evidence="4">SWR1 complex subunit 2-like</fullName>
    </submittedName>
</protein>
<dbReference type="AlphaFoldDB" id="A0A2P6V8K7"/>
<feature type="compositionally biased region" description="Basic and acidic residues" evidence="2">
    <location>
        <begin position="214"/>
        <end position="236"/>
    </location>
</feature>
<evidence type="ECO:0000313" key="5">
    <source>
        <dbReference type="Proteomes" id="UP000239649"/>
    </source>
</evidence>
<dbReference type="InterPro" id="IPR046757">
    <property type="entry name" value="YL1_N"/>
</dbReference>
<feature type="region of interest" description="Disordered" evidence="2">
    <location>
        <begin position="1"/>
        <end position="247"/>
    </location>
</feature>
<dbReference type="InterPro" id="IPR013272">
    <property type="entry name" value="Vps72/YL1_C"/>
</dbReference>
<feature type="domain" description="Vps72/YL1 C-terminal" evidence="3">
    <location>
        <begin position="335"/>
        <end position="364"/>
    </location>
</feature>